<protein>
    <submittedName>
        <fullName evidence="1">Uncharacterized protein</fullName>
    </submittedName>
</protein>
<name>A0A8S5T248_9CAUD</name>
<evidence type="ECO:0000313" key="1">
    <source>
        <dbReference type="EMBL" id="DAF56858.1"/>
    </source>
</evidence>
<dbReference type="EMBL" id="BK032723">
    <property type="protein sequence ID" value="DAF56858.1"/>
    <property type="molecule type" value="Genomic_DNA"/>
</dbReference>
<dbReference type="InterPro" id="IPR008577">
    <property type="entry name" value="DUF859"/>
</dbReference>
<proteinExistence type="predicted"/>
<sequence length="602" mass="64070">MATFYSGKSAYVQMALRVTETGTDVNANTSSISWALVAWFVGTDASQWYSNTSHDISVVINGATVFSRGSGTKVTVSVGTDHASESNPVTIASGTTTITHDSDGAKTISASFSMVYKWDTSKAWSASGTMALTQIARASQPSCITYPNTTEDIGELGGSIYIHANRASSSFTHTMRYAWGTLSGTIATNVGDNCKWTIPNDFATQIPNQSTGWGTIYCDTYLNGTLIGTKSVGFKASVPLTMQPKGSFTTAKTRSYGPDLYVQGVDQLKVTITASGQYGASITSITTKIDGSTYSGASFTTSIINASGTVGLTITLTDSRGSKTTIAGQVRFFAYSPPQISASAYRCNASGGLDASGAYICVKGSGTITSLNNQNGRLYTVYWKKTTESAWNSKVITMASYTLDQAIIVAADTSYSYNIRARLQDGLKTIDYNTADVMSAFAFIDVLTASETDDTKKGMAIGKAAEVEGAVDIGWNLIARKGFTWQGMPLTYFTPTVNVSGEYYGKYGCYAKIGHVAIVVLMVQIKSVSGSVPSEIKITLPDTLKAVDHWLQPSHPILGQWGGTFLGIFRQNQNSTVLTVLPASSVTAGTYLANGCYTFLVQ</sequence>
<dbReference type="Pfam" id="PF05895">
    <property type="entry name" value="DUF859"/>
    <property type="match status" value="1"/>
</dbReference>
<accession>A0A8S5T248</accession>
<organism evidence="1">
    <name type="scientific">Siphoviridae sp. cteEJ17</name>
    <dbReference type="NCBI Taxonomy" id="2827904"/>
    <lineage>
        <taxon>Viruses</taxon>
        <taxon>Duplodnaviria</taxon>
        <taxon>Heunggongvirae</taxon>
        <taxon>Uroviricota</taxon>
        <taxon>Caudoviricetes</taxon>
    </lineage>
</organism>
<reference evidence="1" key="1">
    <citation type="journal article" date="2021" name="Proc. Natl. Acad. Sci. U.S.A.">
        <title>A Catalog of Tens of Thousands of Viruses from Human Metagenomes Reveals Hidden Associations with Chronic Diseases.</title>
        <authorList>
            <person name="Tisza M.J."/>
            <person name="Buck C.B."/>
        </authorList>
    </citation>
    <scope>NUCLEOTIDE SEQUENCE</scope>
    <source>
        <strain evidence="1">CteEJ17</strain>
    </source>
</reference>